<feature type="transmembrane region" description="Helical" evidence="8">
    <location>
        <begin position="77"/>
        <end position="98"/>
    </location>
</feature>
<dbReference type="OMA" id="GDWWAEL"/>
<dbReference type="GO" id="GO:0003097">
    <property type="term" value="P:renal water transport"/>
    <property type="evidence" value="ECO:0007669"/>
    <property type="project" value="TreeGrafter"/>
</dbReference>
<dbReference type="AlphaFoldDB" id="A0A674CJY0"/>
<dbReference type="GO" id="GO:0006972">
    <property type="term" value="P:hyperosmotic response"/>
    <property type="evidence" value="ECO:0007669"/>
    <property type="project" value="TreeGrafter"/>
</dbReference>
<keyword evidence="5 8" id="KW-1133">Transmembrane helix</keyword>
<dbReference type="GO" id="GO:0008519">
    <property type="term" value="F:ammonium channel activity"/>
    <property type="evidence" value="ECO:0007669"/>
    <property type="project" value="TreeGrafter"/>
</dbReference>
<dbReference type="Proteomes" id="UP000472277">
    <property type="component" value="Chromosome 32"/>
</dbReference>
<dbReference type="Pfam" id="PF00230">
    <property type="entry name" value="MIP"/>
    <property type="match status" value="1"/>
</dbReference>
<dbReference type="SUPFAM" id="SSF81338">
    <property type="entry name" value="Aquaporin-like"/>
    <property type="match status" value="1"/>
</dbReference>
<evidence type="ECO:0000256" key="8">
    <source>
        <dbReference type="SAM" id="Phobius"/>
    </source>
</evidence>
<evidence type="ECO:0000256" key="2">
    <source>
        <dbReference type="ARBA" id="ARBA00006175"/>
    </source>
</evidence>
<accession>A0A674CJY0</accession>
<keyword evidence="10" id="KW-1185">Reference proteome</keyword>
<comment type="subcellular location">
    <subcellularLocation>
        <location evidence="1">Membrane</location>
        <topology evidence="1">Multi-pass membrane protein</topology>
    </subcellularLocation>
</comment>
<gene>
    <name evidence="9" type="primary">LOC115170595</name>
</gene>
<evidence type="ECO:0000256" key="5">
    <source>
        <dbReference type="ARBA" id="ARBA00022989"/>
    </source>
</evidence>
<comment type="similarity">
    <text evidence="2 7">Belongs to the MIP/aquaporin (TC 1.A.8) family.</text>
</comment>
<evidence type="ECO:0000256" key="7">
    <source>
        <dbReference type="RuleBase" id="RU000477"/>
    </source>
</evidence>
<dbReference type="GeneTree" id="ENSGT00940000176123"/>
<dbReference type="GO" id="GO:0035379">
    <property type="term" value="F:carbon dioxide transmembrane transporter activity"/>
    <property type="evidence" value="ECO:0007669"/>
    <property type="project" value="TreeGrafter"/>
</dbReference>
<dbReference type="InParanoid" id="A0A674CJY0"/>
<feature type="transmembrane region" description="Helical" evidence="8">
    <location>
        <begin position="190"/>
        <end position="210"/>
    </location>
</feature>
<dbReference type="InterPro" id="IPR022357">
    <property type="entry name" value="MIP_CS"/>
</dbReference>
<protein>
    <submittedName>
        <fullName evidence="9">Aquaporin-5-like</fullName>
    </submittedName>
</protein>
<keyword evidence="3 7" id="KW-0813">Transport</keyword>
<organism evidence="9 10">
    <name type="scientific">Salmo trutta</name>
    <name type="common">Brown trout</name>
    <dbReference type="NCBI Taxonomy" id="8032"/>
    <lineage>
        <taxon>Eukaryota</taxon>
        <taxon>Metazoa</taxon>
        <taxon>Chordata</taxon>
        <taxon>Craniata</taxon>
        <taxon>Vertebrata</taxon>
        <taxon>Euteleostomi</taxon>
        <taxon>Actinopterygii</taxon>
        <taxon>Neopterygii</taxon>
        <taxon>Teleostei</taxon>
        <taxon>Protacanthopterygii</taxon>
        <taxon>Salmoniformes</taxon>
        <taxon>Salmonidae</taxon>
        <taxon>Salmoninae</taxon>
        <taxon>Salmo</taxon>
    </lineage>
</organism>
<dbReference type="PRINTS" id="PR00783">
    <property type="entry name" value="MINTRINSICP"/>
</dbReference>
<keyword evidence="4 7" id="KW-0812">Transmembrane</keyword>
<evidence type="ECO:0000256" key="1">
    <source>
        <dbReference type="ARBA" id="ARBA00004141"/>
    </source>
</evidence>
<evidence type="ECO:0000256" key="6">
    <source>
        <dbReference type="ARBA" id="ARBA00023136"/>
    </source>
</evidence>
<sequence length="370" mass="39468">MRHTAVDAPSIYVPIAVPCGCLVLLLLTPGCVSWQSNKQTEKQDNRETAIHSSIMQVLSSLALVLKNIWTLSFLRDLLCEFVGTTIFLFTSLASVVLWPQLPAWDGSLSSPTSDHHLHALSSESDPSFLSDAQPLSECHPDPLHVALAFGASVAVVSVCLGPATSGGGVHLNPAVTLALAAGLRVSPWRAVLYVGAQLLGALCACALLMGMVPAPLRGHLALNEYCFSVCLFFQVALGVHPCQAFTVETAITFQLVVCVLATSRSKSAFHLLGPVVVGLSVILGNLVAIGYTGCGMNPARSFGPAVVTLKFQNHWVYWVGPCAGALLAGLLHDLVLHPRWASPGDWLAEFKELFPKDPLKQPTTLEHTVE</sequence>
<dbReference type="PROSITE" id="PS00221">
    <property type="entry name" value="MIP"/>
    <property type="match status" value="1"/>
</dbReference>
<evidence type="ECO:0000313" key="10">
    <source>
        <dbReference type="Proteomes" id="UP000472277"/>
    </source>
</evidence>
<evidence type="ECO:0000256" key="3">
    <source>
        <dbReference type="ARBA" id="ARBA00022448"/>
    </source>
</evidence>
<dbReference type="PANTHER" id="PTHR19139:SF161">
    <property type="entry name" value="AQUAPORIN-1"/>
    <property type="match status" value="1"/>
</dbReference>
<feature type="transmembrane region" description="Helical" evidence="8">
    <location>
        <begin position="12"/>
        <end position="36"/>
    </location>
</feature>
<dbReference type="PANTHER" id="PTHR19139">
    <property type="entry name" value="AQUAPORIN TRANSPORTER"/>
    <property type="match status" value="1"/>
</dbReference>
<dbReference type="GO" id="GO:0016020">
    <property type="term" value="C:membrane"/>
    <property type="evidence" value="ECO:0007669"/>
    <property type="project" value="UniProtKB-SubCell"/>
</dbReference>
<feature type="transmembrane region" description="Helical" evidence="8">
    <location>
        <begin position="269"/>
        <end position="291"/>
    </location>
</feature>
<dbReference type="Ensembl" id="ENSSTUT00000089100.1">
    <property type="protein sequence ID" value="ENSSTUP00000083784.1"/>
    <property type="gene ID" value="ENSSTUG00000036798.1"/>
</dbReference>
<dbReference type="GO" id="GO:0015250">
    <property type="term" value="F:water channel activity"/>
    <property type="evidence" value="ECO:0007669"/>
    <property type="project" value="TreeGrafter"/>
</dbReference>
<keyword evidence="6 8" id="KW-0472">Membrane</keyword>
<feature type="transmembrane region" description="Helical" evidence="8">
    <location>
        <begin position="315"/>
        <end position="336"/>
    </location>
</feature>
<dbReference type="GO" id="GO:0015168">
    <property type="term" value="F:glycerol transmembrane transporter activity"/>
    <property type="evidence" value="ECO:0007669"/>
    <property type="project" value="TreeGrafter"/>
</dbReference>
<proteinExistence type="inferred from homology"/>
<dbReference type="Gene3D" id="1.20.1080.10">
    <property type="entry name" value="Glycerol uptake facilitator protein"/>
    <property type="match status" value="1"/>
</dbReference>
<evidence type="ECO:0000313" key="9">
    <source>
        <dbReference type="Ensembl" id="ENSSTUP00000083784.1"/>
    </source>
</evidence>
<reference evidence="9" key="1">
    <citation type="submission" date="2025-08" db="UniProtKB">
        <authorList>
            <consortium name="Ensembl"/>
        </authorList>
    </citation>
    <scope>IDENTIFICATION</scope>
</reference>
<dbReference type="InterPro" id="IPR000425">
    <property type="entry name" value="MIP"/>
</dbReference>
<reference evidence="9" key="2">
    <citation type="submission" date="2025-09" db="UniProtKB">
        <authorList>
            <consortium name="Ensembl"/>
        </authorList>
    </citation>
    <scope>IDENTIFICATION</scope>
</reference>
<evidence type="ECO:0000256" key="4">
    <source>
        <dbReference type="ARBA" id="ARBA00022692"/>
    </source>
</evidence>
<dbReference type="InterPro" id="IPR034294">
    <property type="entry name" value="Aquaporin_transptr"/>
</dbReference>
<dbReference type="InterPro" id="IPR023271">
    <property type="entry name" value="Aquaporin-like"/>
</dbReference>
<name>A0A674CJY0_SALTR</name>